<keyword evidence="1" id="KW-1185">Reference proteome</keyword>
<protein>
    <submittedName>
        <fullName evidence="2">Uncharacterized protein</fullName>
    </submittedName>
</protein>
<evidence type="ECO:0000313" key="1">
    <source>
        <dbReference type="Proteomes" id="UP000887572"/>
    </source>
</evidence>
<evidence type="ECO:0000313" key="2">
    <source>
        <dbReference type="WBParaSite" id="Gr19_v10_g4857.t1"/>
    </source>
</evidence>
<name>A0A914HWQ9_GLORO</name>
<dbReference type="Proteomes" id="UP000887572">
    <property type="component" value="Unplaced"/>
</dbReference>
<dbReference type="WBParaSite" id="Gr19_v10_g4857.t1">
    <property type="protein sequence ID" value="Gr19_v10_g4857.t1"/>
    <property type="gene ID" value="Gr19_v10_g4857"/>
</dbReference>
<organism evidence="1 2">
    <name type="scientific">Globodera rostochiensis</name>
    <name type="common">Golden nematode worm</name>
    <name type="synonym">Heterodera rostochiensis</name>
    <dbReference type="NCBI Taxonomy" id="31243"/>
    <lineage>
        <taxon>Eukaryota</taxon>
        <taxon>Metazoa</taxon>
        <taxon>Ecdysozoa</taxon>
        <taxon>Nematoda</taxon>
        <taxon>Chromadorea</taxon>
        <taxon>Rhabditida</taxon>
        <taxon>Tylenchina</taxon>
        <taxon>Tylenchomorpha</taxon>
        <taxon>Tylenchoidea</taxon>
        <taxon>Heteroderidae</taxon>
        <taxon>Heteroderinae</taxon>
        <taxon>Globodera</taxon>
    </lineage>
</organism>
<reference evidence="2" key="1">
    <citation type="submission" date="2022-11" db="UniProtKB">
        <authorList>
            <consortium name="WormBaseParasite"/>
        </authorList>
    </citation>
    <scope>IDENTIFICATION</scope>
</reference>
<sequence>MLSCLWPSPSSLNCSRLTQSRVNIDRFWIGAISVLLLLSRLISCNRLVARLEPLDMELRRQVKALGSRLKTSVKRMNKTFFLISSGRLNIDRWKTKTEYSFG</sequence>
<dbReference type="AlphaFoldDB" id="A0A914HWQ9"/>
<accession>A0A914HWQ9</accession>
<proteinExistence type="predicted"/>